<evidence type="ECO:0000313" key="2">
    <source>
        <dbReference type="Proteomes" id="UP000298493"/>
    </source>
</evidence>
<keyword evidence="2" id="KW-1185">Reference proteome</keyword>
<dbReference type="EMBL" id="SNSC02000025">
    <property type="protein sequence ID" value="TID13644.1"/>
    <property type="molecule type" value="Genomic_DNA"/>
</dbReference>
<protein>
    <submittedName>
        <fullName evidence="1">Uncharacterized protein</fullName>
    </submittedName>
</protein>
<dbReference type="Proteomes" id="UP000298493">
    <property type="component" value="Unassembled WGS sequence"/>
</dbReference>
<organism evidence="1 2">
    <name type="scientific">Venturia nashicola</name>
    <dbReference type="NCBI Taxonomy" id="86259"/>
    <lineage>
        <taxon>Eukaryota</taxon>
        <taxon>Fungi</taxon>
        <taxon>Dikarya</taxon>
        <taxon>Ascomycota</taxon>
        <taxon>Pezizomycotina</taxon>
        <taxon>Dothideomycetes</taxon>
        <taxon>Pleosporomycetidae</taxon>
        <taxon>Venturiales</taxon>
        <taxon>Venturiaceae</taxon>
        <taxon>Venturia</taxon>
    </lineage>
</organism>
<sequence length="79" mass="8785">MSDDEALMKQVSSWAPTGETVMNCRGYKEEFCNGQWYGIARRDSLEHVPQAENVWFAPATLEVNGTGLVSMRCDFGAPP</sequence>
<evidence type="ECO:0000313" key="1">
    <source>
        <dbReference type="EMBL" id="TID13644.1"/>
    </source>
</evidence>
<comment type="caution">
    <text evidence="1">The sequence shown here is derived from an EMBL/GenBank/DDBJ whole genome shotgun (WGS) entry which is preliminary data.</text>
</comment>
<gene>
    <name evidence="1" type="ORF">E6O75_ATG01622</name>
</gene>
<dbReference type="AlphaFoldDB" id="A0A4Z1NY74"/>
<accession>A0A4Z1NY74</accession>
<name>A0A4Z1NY74_9PEZI</name>
<proteinExistence type="predicted"/>
<reference evidence="1 2" key="1">
    <citation type="submission" date="2019-04" db="EMBL/GenBank/DDBJ databases">
        <title>High contiguity whole genome sequence and gene annotation resource for two Venturia nashicola isolates.</title>
        <authorList>
            <person name="Prokchorchik M."/>
            <person name="Won K."/>
            <person name="Lee Y."/>
            <person name="Choi E.D."/>
            <person name="Segonzac C."/>
            <person name="Sohn K.H."/>
        </authorList>
    </citation>
    <scope>NUCLEOTIDE SEQUENCE [LARGE SCALE GENOMIC DNA]</scope>
    <source>
        <strain evidence="1 2">PRI2</strain>
    </source>
</reference>